<proteinExistence type="predicted"/>
<evidence type="ECO:0000256" key="4">
    <source>
        <dbReference type="ARBA" id="ARBA00023136"/>
    </source>
</evidence>
<keyword evidence="3 5" id="KW-1133">Transmembrane helix</keyword>
<dbReference type="GO" id="GO:0022857">
    <property type="term" value="F:transmembrane transporter activity"/>
    <property type="evidence" value="ECO:0007669"/>
    <property type="project" value="InterPro"/>
</dbReference>
<dbReference type="SUPFAM" id="SSF103473">
    <property type="entry name" value="MFS general substrate transporter"/>
    <property type="match status" value="1"/>
</dbReference>
<dbReference type="Gene3D" id="1.20.1250.20">
    <property type="entry name" value="MFS general substrate transporter like domains"/>
    <property type="match status" value="1"/>
</dbReference>
<dbReference type="InterPro" id="IPR036259">
    <property type="entry name" value="MFS_trans_sf"/>
</dbReference>
<feature type="domain" description="Major facilitator superfamily (MFS) profile" evidence="6">
    <location>
        <begin position="8"/>
        <end position="127"/>
    </location>
</feature>
<feature type="transmembrane region" description="Helical" evidence="5">
    <location>
        <begin position="78"/>
        <end position="100"/>
    </location>
</feature>
<evidence type="ECO:0000256" key="3">
    <source>
        <dbReference type="ARBA" id="ARBA00022989"/>
    </source>
</evidence>
<comment type="caution">
    <text evidence="7">The sequence shown here is derived from an EMBL/GenBank/DDBJ whole genome shotgun (WGS) entry which is preliminary data.</text>
</comment>
<evidence type="ECO:0000256" key="2">
    <source>
        <dbReference type="ARBA" id="ARBA00022692"/>
    </source>
</evidence>
<evidence type="ECO:0000259" key="6">
    <source>
        <dbReference type="PROSITE" id="PS50850"/>
    </source>
</evidence>
<protein>
    <submittedName>
        <fullName evidence="7">Major facilitator superfamily MFS-1</fullName>
    </submittedName>
</protein>
<evidence type="ECO:0000313" key="7">
    <source>
        <dbReference type="EMBL" id="EQD33937.1"/>
    </source>
</evidence>
<accession>T0YQ91</accession>
<reference evidence="7" key="1">
    <citation type="submission" date="2013-08" db="EMBL/GenBank/DDBJ databases">
        <authorList>
            <person name="Mendez C."/>
            <person name="Richter M."/>
            <person name="Ferrer M."/>
            <person name="Sanchez J."/>
        </authorList>
    </citation>
    <scope>NUCLEOTIDE SEQUENCE</scope>
</reference>
<dbReference type="AlphaFoldDB" id="T0YQ91"/>
<comment type="subcellular location">
    <subcellularLocation>
        <location evidence="1">Membrane</location>
        <topology evidence="1">Multi-pass membrane protein</topology>
    </subcellularLocation>
</comment>
<sequence>MLKKRYAVVGLLSVVSVITFLDRMAVAVLGPRIQHDLGLTPEEWGWVLSAYVIAYGLFEIPSGALGDRHGQRRELSRIAAWWSAFTALTGACTSFVPLAIVRFCFGIGVGGGLSERFRRAVALAAGA</sequence>
<evidence type="ECO:0000256" key="5">
    <source>
        <dbReference type="SAM" id="Phobius"/>
    </source>
</evidence>
<feature type="transmembrane region" description="Helical" evidence="5">
    <location>
        <begin position="43"/>
        <end position="66"/>
    </location>
</feature>
<name>T0YQ91_9ZZZZ</name>
<dbReference type="GO" id="GO:0016020">
    <property type="term" value="C:membrane"/>
    <property type="evidence" value="ECO:0007669"/>
    <property type="project" value="UniProtKB-SubCell"/>
</dbReference>
<dbReference type="Pfam" id="PF07690">
    <property type="entry name" value="MFS_1"/>
    <property type="match status" value="1"/>
</dbReference>
<organism evidence="7">
    <name type="scientific">mine drainage metagenome</name>
    <dbReference type="NCBI Taxonomy" id="410659"/>
    <lineage>
        <taxon>unclassified sequences</taxon>
        <taxon>metagenomes</taxon>
        <taxon>ecological metagenomes</taxon>
    </lineage>
</organism>
<dbReference type="PROSITE" id="PS50850">
    <property type="entry name" value="MFS"/>
    <property type="match status" value="1"/>
</dbReference>
<keyword evidence="2 5" id="KW-0812">Transmembrane</keyword>
<evidence type="ECO:0000256" key="1">
    <source>
        <dbReference type="ARBA" id="ARBA00004141"/>
    </source>
</evidence>
<reference evidence="7" key="2">
    <citation type="journal article" date="2014" name="ISME J.">
        <title>Microbial stratification in low pH oxic and suboxic macroscopic growths along an acid mine drainage.</title>
        <authorList>
            <person name="Mendez-Garcia C."/>
            <person name="Mesa V."/>
            <person name="Sprenger R.R."/>
            <person name="Richter M."/>
            <person name="Diez M.S."/>
            <person name="Solano J."/>
            <person name="Bargiela R."/>
            <person name="Golyshina O.V."/>
            <person name="Manteca A."/>
            <person name="Ramos J.L."/>
            <person name="Gallego J.R."/>
            <person name="Llorente I."/>
            <person name="Martins Dos Santos V.A."/>
            <person name="Jensen O.N."/>
            <person name="Pelaez A.I."/>
            <person name="Sanchez J."/>
            <person name="Ferrer M."/>
        </authorList>
    </citation>
    <scope>NUCLEOTIDE SEQUENCE</scope>
</reference>
<gene>
    <name evidence="7" type="ORF">B2A_12896</name>
</gene>
<dbReference type="EMBL" id="AUZZ01009310">
    <property type="protein sequence ID" value="EQD33937.1"/>
    <property type="molecule type" value="Genomic_DNA"/>
</dbReference>
<dbReference type="PANTHER" id="PTHR42718">
    <property type="entry name" value="MAJOR FACILITATOR SUPERFAMILY MULTIDRUG TRANSPORTER MFSC"/>
    <property type="match status" value="1"/>
</dbReference>
<dbReference type="InterPro" id="IPR020846">
    <property type="entry name" value="MFS_dom"/>
</dbReference>
<dbReference type="InterPro" id="IPR011701">
    <property type="entry name" value="MFS"/>
</dbReference>
<keyword evidence="4 5" id="KW-0472">Membrane</keyword>
<dbReference type="PANTHER" id="PTHR42718:SF35">
    <property type="entry name" value="BLL0718 PROTEIN"/>
    <property type="match status" value="1"/>
</dbReference>